<comment type="caution">
    <text evidence="1">The sequence shown here is derived from an EMBL/GenBank/DDBJ whole genome shotgun (WGS) entry which is preliminary data.</text>
</comment>
<evidence type="ECO:0008006" key="3">
    <source>
        <dbReference type="Google" id="ProtNLM"/>
    </source>
</evidence>
<evidence type="ECO:0000313" key="2">
    <source>
        <dbReference type="Proteomes" id="UP000019241"/>
    </source>
</evidence>
<accession>W7DKJ5</accession>
<protein>
    <recommendedName>
        <fullName evidence="3">Two component regulator three Y domain-containing protein</fullName>
    </recommendedName>
</protein>
<reference evidence="1 2" key="1">
    <citation type="submission" date="2012-12" db="EMBL/GenBank/DDBJ databases">
        <title>Novel taxa of Listeriaceae from agricultural environments in the United States.</title>
        <authorList>
            <person name="den Bakker H.C."/>
            <person name="Allred A."/>
            <person name="Warchocki S."/>
            <person name="Wright E.M."/>
            <person name="Burrell A."/>
            <person name="Nightingale K.K."/>
            <person name="Kephart D."/>
            <person name="Wiedmann M."/>
        </authorList>
    </citation>
    <scope>NUCLEOTIDE SEQUENCE [LARGE SCALE GENOMIC DNA]</scope>
    <source>
        <strain evidence="1 2">FSL S10-1203</strain>
    </source>
</reference>
<sequence>MIMENGITIQAVDAVFYDNSLQIKTTTTDPKKELLYAFYIYKTGEKEAVHKSNYQKFPTYQFEASTPGGYKVKVFAKNKNTNNILTMSSETVMYRIVKDY</sequence>
<dbReference type="AlphaFoldDB" id="W7DKJ5"/>
<dbReference type="EMBL" id="AODM01000044">
    <property type="protein sequence ID" value="EUJ52466.1"/>
    <property type="molecule type" value="Genomic_DNA"/>
</dbReference>
<dbReference type="Proteomes" id="UP000019241">
    <property type="component" value="Unassembled WGS sequence"/>
</dbReference>
<evidence type="ECO:0000313" key="1">
    <source>
        <dbReference type="EMBL" id="EUJ52466.1"/>
    </source>
</evidence>
<name>W7DKJ5_9LIST</name>
<dbReference type="PATRIC" id="fig|1265822.4.peg.2776"/>
<gene>
    <name evidence="1" type="ORF">MCOL2_13649</name>
</gene>
<organism evidence="1 2">
    <name type="scientific">Listeria fleischmannii FSL S10-1203</name>
    <dbReference type="NCBI Taxonomy" id="1265822"/>
    <lineage>
        <taxon>Bacteria</taxon>
        <taxon>Bacillati</taxon>
        <taxon>Bacillota</taxon>
        <taxon>Bacilli</taxon>
        <taxon>Bacillales</taxon>
        <taxon>Listeriaceae</taxon>
        <taxon>Listeria</taxon>
    </lineage>
</organism>
<proteinExistence type="predicted"/>